<evidence type="ECO:0000256" key="2">
    <source>
        <dbReference type="ARBA" id="ARBA00022723"/>
    </source>
</evidence>
<accession>A0AAF0JLD6</accession>
<dbReference type="GO" id="GO:0009146">
    <property type="term" value="P:purine nucleoside triphosphate catabolic process"/>
    <property type="evidence" value="ECO:0007669"/>
    <property type="project" value="UniProtKB-UniRule"/>
</dbReference>
<organism evidence="9 10">
    <name type="scientific">Methanomicrobium antiquum</name>
    <dbReference type="NCBI Taxonomy" id="487686"/>
    <lineage>
        <taxon>Archaea</taxon>
        <taxon>Methanobacteriati</taxon>
        <taxon>Methanobacteriota</taxon>
        <taxon>Stenosarchaea group</taxon>
        <taxon>Methanomicrobia</taxon>
        <taxon>Methanomicrobiales</taxon>
        <taxon>Methanomicrobiaceae</taxon>
        <taxon>Methanomicrobium</taxon>
    </lineage>
</organism>
<evidence type="ECO:0000313" key="9">
    <source>
        <dbReference type="EMBL" id="WFN36549.1"/>
    </source>
</evidence>
<dbReference type="AlphaFoldDB" id="A0AAF0JLD6"/>
<evidence type="ECO:0000256" key="7">
    <source>
        <dbReference type="HAMAP-Rule" id="MF_01405"/>
    </source>
</evidence>
<dbReference type="GeneID" id="79950826"/>
<dbReference type="RefSeq" id="WP_278099384.1">
    <property type="nucleotide sequence ID" value="NZ_CP091092.1"/>
</dbReference>
<feature type="binding site" evidence="7">
    <location>
        <position position="36"/>
    </location>
    <ligand>
        <name>Mg(2+)</name>
        <dbReference type="ChEBI" id="CHEBI:18420"/>
    </ligand>
</feature>
<dbReference type="SUPFAM" id="SSF52972">
    <property type="entry name" value="ITPase-like"/>
    <property type="match status" value="1"/>
</dbReference>
<comment type="catalytic activity">
    <reaction evidence="7">
        <text>dITP + H2O = dIMP + diphosphate + H(+)</text>
        <dbReference type="Rhea" id="RHEA:28342"/>
        <dbReference type="ChEBI" id="CHEBI:15377"/>
        <dbReference type="ChEBI" id="CHEBI:15378"/>
        <dbReference type="ChEBI" id="CHEBI:33019"/>
        <dbReference type="ChEBI" id="CHEBI:61194"/>
        <dbReference type="ChEBI" id="CHEBI:61382"/>
        <dbReference type="EC" id="3.6.1.66"/>
    </reaction>
</comment>
<name>A0AAF0JLD6_9EURY</name>
<dbReference type="KEGG" id="manq:L1994_10470"/>
<evidence type="ECO:0000256" key="8">
    <source>
        <dbReference type="RuleBase" id="RU003781"/>
    </source>
</evidence>
<dbReference type="InterPro" id="IPR029001">
    <property type="entry name" value="ITPase-like_fam"/>
</dbReference>
<comment type="cofactor">
    <cofactor evidence="7">
        <name>Mg(2+)</name>
        <dbReference type="ChEBI" id="CHEBI:18420"/>
    </cofactor>
    <text evidence="7">Binds 1 Mg(2+) ion per subunit.</text>
</comment>
<evidence type="ECO:0000256" key="1">
    <source>
        <dbReference type="ARBA" id="ARBA00008023"/>
    </source>
</evidence>
<dbReference type="GO" id="GO:0000166">
    <property type="term" value="F:nucleotide binding"/>
    <property type="evidence" value="ECO:0007669"/>
    <property type="project" value="UniProtKB-KW"/>
</dbReference>
<dbReference type="GO" id="GO:0005737">
    <property type="term" value="C:cytoplasm"/>
    <property type="evidence" value="ECO:0007669"/>
    <property type="project" value="TreeGrafter"/>
</dbReference>
<dbReference type="GO" id="GO:0017111">
    <property type="term" value="F:ribonucleoside triphosphate phosphatase activity"/>
    <property type="evidence" value="ECO:0007669"/>
    <property type="project" value="InterPro"/>
</dbReference>
<evidence type="ECO:0000256" key="3">
    <source>
        <dbReference type="ARBA" id="ARBA00022741"/>
    </source>
</evidence>
<dbReference type="GO" id="GO:0036222">
    <property type="term" value="F:XTP diphosphatase activity"/>
    <property type="evidence" value="ECO:0007669"/>
    <property type="project" value="UniProtKB-UniRule"/>
</dbReference>
<dbReference type="InterPro" id="IPR002637">
    <property type="entry name" value="RdgB/HAM1"/>
</dbReference>
<dbReference type="HAMAP" id="MF_01405">
    <property type="entry name" value="Non_canon_purine_NTPase"/>
    <property type="match status" value="1"/>
</dbReference>
<dbReference type="PANTHER" id="PTHR11067:SF9">
    <property type="entry name" value="INOSINE TRIPHOSPHATE PYROPHOSPHATASE"/>
    <property type="match status" value="1"/>
</dbReference>
<feature type="binding site" evidence="7">
    <location>
        <begin position="166"/>
        <end position="167"/>
    </location>
    <ligand>
        <name>substrate</name>
    </ligand>
</feature>
<comment type="subunit">
    <text evidence="7">Homodimer.</text>
</comment>
<keyword evidence="4 7" id="KW-0378">Hydrolase</keyword>
<keyword evidence="3 7" id="KW-0547">Nucleotide-binding</keyword>
<evidence type="ECO:0000256" key="6">
    <source>
        <dbReference type="ARBA" id="ARBA00023080"/>
    </source>
</evidence>
<evidence type="ECO:0000256" key="5">
    <source>
        <dbReference type="ARBA" id="ARBA00022842"/>
    </source>
</evidence>
<evidence type="ECO:0000313" key="10">
    <source>
        <dbReference type="Proteomes" id="UP001218895"/>
    </source>
</evidence>
<dbReference type="GO" id="GO:0009117">
    <property type="term" value="P:nucleotide metabolic process"/>
    <property type="evidence" value="ECO:0007669"/>
    <property type="project" value="UniProtKB-KW"/>
</dbReference>
<sequence>MFEITVVTGNVNKAKEVASFFEGIASVGHEKIELLEIKGDDVEKIAREKAICAYSILKKPLIVDDTGFYIKALNGFPGAYAAYVLDTIGMNGILRLMEEKDDRSAYFETAVAYADESGVFVFKGRVDGQVTLSPRGEMGFGYDPVFEVGNRTFAEIEISEKSIISHRGCALSGFKEWFLKNRA</sequence>
<comment type="function">
    <text evidence="7">Pyrophosphatase that catalyzes the hydrolysis of nucleoside triphosphates to their monophosphate derivatives, with a high preference for the non-canonical purine nucleotides XTP (xanthosine triphosphate), dITP (deoxyinosine triphosphate) and ITP. Seems to function as a house-cleaning enzyme that removes non-canonical purine nucleotides from the nucleotide pool, thus preventing their incorporation into DNA/RNA and avoiding chromosomal lesions.</text>
</comment>
<protein>
    <recommendedName>
        <fullName evidence="7">dITP/XTP pyrophosphatase</fullName>
        <ecNumber evidence="7">3.6.1.66</ecNumber>
    </recommendedName>
    <alternativeName>
        <fullName evidence="7">Non-canonical purine NTP pyrophosphatase</fullName>
    </alternativeName>
    <alternativeName>
        <fullName evidence="7">Non-standard purine NTP pyrophosphatase</fullName>
    </alternativeName>
    <alternativeName>
        <fullName evidence="7">Nucleoside-triphosphate diphosphatase</fullName>
    </alternativeName>
    <alternativeName>
        <fullName evidence="7">Nucleoside-triphosphate pyrophosphatase</fullName>
        <shortName evidence="7">NTPase</shortName>
    </alternativeName>
</protein>
<dbReference type="EC" id="3.6.1.66" evidence="7"/>
<dbReference type="PANTHER" id="PTHR11067">
    <property type="entry name" value="INOSINE TRIPHOSPHATE PYROPHOSPHATASE/HAM1 PROTEIN"/>
    <property type="match status" value="1"/>
</dbReference>
<feature type="active site" description="Proton acceptor" evidence="7">
    <location>
        <position position="65"/>
    </location>
</feature>
<dbReference type="Proteomes" id="UP001218895">
    <property type="component" value="Chromosome"/>
</dbReference>
<keyword evidence="2 7" id="KW-0479">Metal-binding</keyword>
<dbReference type="GO" id="GO:0046872">
    <property type="term" value="F:metal ion binding"/>
    <property type="evidence" value="ECO:0007669"/>
    <property type="project" value="UniProtKB-KW"/>
</dbReference>
<comment type="similarity">
    <text evidence="1 7 8">Belongs to the HAM1 NTPase family.</text>
</comment>
<dbReference type="Pfam" id="PF01725">
    <property type="entry name" value="Ham1p_like"/>
    <property type="match status" value="1"/>
</dbReference>
<keyword evidence="5 7" id="KW-0460">Magnesium</keyword>
<keyword evidence="6 7" id="KW-0546">Nucleotide metabolism</keyword>
<feature type="binding site" evidence="7">
    <location>
        <position position="66"/>
    </location>
    <ligand>
        <name>substrate</name>
    </ligand>
</feature>
<feature type="binding site" evidence="7">
    <location>
        <begin position="140"/>
        <end position="143"/>
    </location>
    <ligand>
        <name>substrate</name>
    </ligand>
</feature>
<reference evidence="9" key="1">
    <citation type="submission" date="2022-01" db="EMBL/GenBank/DDBJ databases">
        <title>Complete genome of Methanomicrobium antiquum DSM 21220.</title>
        <authorList>
            <person name="Chen S.-C."/>
            <person name="You Y.-T."/>
            <person name="Zhou Y.-Z."/>
            <person name="Lai M.-C."/>
        </authorList>
    </citation>
    <scope>NUCLEOTIDE SEQUENCE</scope>
    <source>
        <strain evidence="9">DSM 21220</strain>
    </source>
</reference>
<keyword evidence="10" id="KW-1185">Reference proteome</keyword>
<dbReference type="EMBL" id="CP091092">
    <property type="protein sequence ID" value="WFN36549.1"/>
    <property type="molecule type" value="Genomic_DNA"/>
</dbReference>
<evidence type="ECO:0000256" key="4">
    <source>
        <dbReference type="ARBA" id="ARBA00022801"/>
    </source>
</evidence>
<dbReference type="GO" id="GO:0036220">
    <property type="term" value="F:ITP diphosphatase activity"/>
    <property type="evidence" value="ECO:0007669"/>
    <property type="project" value="UniProtKB-UniRule"/>
</dbReference>
<gene>
    <name evidence="9" type="primary">rdgB</name>
    <name evidence="9" type="ORF">L1994_10470</name>
</gene>
<dbReference type="NCBIfam" id="TIGR00042">
    <property type="entry name" value="RdgB/HAM1 family non-canonical purine NTP pyrophosphatase"/>
    <property type="match status" value="1"/>
</dbReference>
<comment type="catalytic activity">
    <reaction evidence="7">
        <text>ITP + H2O = IMP + diphosphate + H(+)</text>
        <dbReference type="Rhea" id="RHEA:29399"/>
        <dbReference type="ChEBI" id="CHEBI:15377"/>
        <dbReference type="ChEBI" id="CHEBI:15378"/>
        <dbReference type="ChEBI" id="CHEBI:33019"/>
        <dbReference type="ChEBI" id="CHEBI:58053"/>
        <dbReference type="ChEBI" id="CHEBI:61402"/>
        <dbReference type="EC" id="3.6.1.66"/>
    </reaction>
</comment>
<dbReference type="CDD" id="cd00515">
    <property type="entry name" value="HAM1"/>
    <property type="match status" value="1"/>
</dbReference>
<dbReference type="InterPro" id="IPR020922">
    <property type="entry name" value="dITP/XTP_pyrophosphatase"/>
</dbReference>
<comment type="catalytic activity">
    <reaction evidence="7">
        <text>XTP + H2O = XMP + diphosphate + H(+)</text>
        <dbReference type="Rhea" id="RHEA:28610"/>
        <dbReference type="ChEBI" id="CHEBI:15377"/>
        <dbReference type="ChEBI" id="CHEBI:15378"/>
        <dbReference type="ChEBI" id="CHEBI:33019"/>
        <dbReference type="ChEBI" id="CHEBI:57464"/>
        <dbReference type="ChEBI" id="CHEBI:61314"/>
        <dbReference type="EC" id="3.6.1.66"/>
    </reaction>
</comment>
<feature type="binding site" evidence="7">
    <location>
        <position position="161"/>
    </location>
    <ligand>
        <name>substrate</name>
    </ligand>
</feature>
<feature type="binding site" evidence="7">
    <location>
        <begin position="8"/>
        <end position="13"/>
    </location>
    <ligand>
        <name>substrate</name>
    </ligand>
</feature>
<dbReference type="GO" id="GO:0035870">
    <property type="term" value="F:dITP diphosphatase activity"/>
    <property type="evidence" value="ECO:0007669"/>
    <property type="project" value="UniProtKB-UniRule"/>
</dbReference>
<feature type="binding site" evidence="7">
    <location>
        <position position="65"/>
    </location>
    <ligand>
        <name>Mg(2+)</name>
        <dbReference type="ChEBI" id="CHEBI:18420"/>
    </ligand>
</feature>
<proteinExistence type="inferred from homology"/>
<dbReference type="Gene3D" id="3.90.950.10">
    <property type="match status" value="1"/>
</dbReference>